<proteinExistence type="predicted"/>
<keyword evidence="5" id="KW-1185">Reference proteome</keyword>
<comment type="pathway">
    <text evidence="1">Cofactor biosynthesis; molybdopterin biosynthesis.</text>
</comment>
<keyword evidence="2" id="KW-0501">Molybdenum cofactor biosynthesis</keyword>
<dbReference type="InterPro" id="IPR051920">
    <property type="entry name" value="MPT_Adenylyltrnsfr/MoaC-Rel"/>
</dbReference>
<name>A0A179B590_9ACTO</name>
<dbReference type="Pfam" id="PF00994">
    <property type="entry name" value="MoCF_biosynth"/>
    <property type="match status" value="1"/>
</dbReference>
<evidence type="ECO:0000313" key="4">
    <source>
        <dbReference type="EMBL" id="OAP86600.1"/>
    </source>
</evidence>
<evidence type="ECO:0000313" key="5">
    <source>
        <dbReference type="Proteomes" id="UP000078368"/>
    </source>
</evidence>
<protein>
    <submittedName>
        <fullName evidence="4">Molybdopterin-binding protein</fullName>
    </submittedName>
</protein>
<dbReference type="SUPFAM" id="SSF53218">
    <property type="entry name" value="Molybdenum cofactor biosynthesis proteins"/>
    <property type="match status" value="1"/>
</dbReference>
<evidence type="ECO:0000259" key="3">
    <source>
        <dbReference type="SMART" id="SM00852"/>
    </source>
</evidence>
<evidence type="ECO:0000256" key="2">
    <source>
        <dbReference type="ARBA" id="ARBA00023150"/>
    </source>
</evidence>
<dbReference type="EMBL" id="LVZK01000001">
    <property type="protein sequence ID" value="OAP86600.1"/>
    <property type="molecule type" value="Genomic_DNA"/>
</dbReference>
<dbReference type="InterPro" id="IPR001453">
    <property type="entry name" value="MoaB/Mog_dom"/>
</dbReference>
<dbReference type="InterPro" id="IPR036425">
    <property type="entry name" value="MoaB/Mog-like_dom_sf"/>
</dbReference>
<reference evidence="4 5" key="1">
    <citation type="submission" date="2016-04" db="EMBL/GenBank/DDBJ databases">
        <title>Peptidophaga gingivicola gen. nov., sp. nov., isolated from human subgingival plaque.</title>
        <authorList>
            <person name="Beall C.J."/>
            <person name="Mokrzan E.M."/>
            <person name="Griffen A.L."/>
            <person name="Leys E.J."/>
        </authorList>
    </citation>
    <scope>NUCLEOTIDE SEQUENCE [LARGE SCALE GENOMIC DNA]</scope>
    <source>
        <strain evidence="4 5">BA112</strain>
    </source>
</reference>
<sequence length="167" mass="17672">MSPEWSPDSVRSTVVVVNDRVLSGEKEDKAGPGCVRRLAGLGMPEPRLRVVAENRSDIEKEIAEALRRGDRLVLILGGSGFREGNDAPEAARAFIDVEIPGIAEQIRAHGLAKTPLASLSREVVGVSARNRTGALIVVSPGSSGGAQDTLDVVEPLVPHILAQLNEV</sequence>
<gene>
    <name evidence="4" type="ORF">A4H34_05590</name>
</gene>
<dbReference type="SMART" id="SM00852">
    <property type="entry name" value="MoCF_biosynth"/>
    <property type="match status" value="1"/>
</dbReference>
<organism evidence="4 5">
    <name type="scientific">Peptidiphaga gingivicola</name>
    <dbReference type="NCBI Taxonomy" id="2741497"/>
    <lineage>
        <taxon>Bacteria</taxon>
        <taxon>Bacillati</taxon>
        <taxon>Actinomycetota</taxon>
        <taxon>Actinomycetes</taxon>
        <taxon>Actinomycetales</taxon>
        <taxon>Actinomycetaceae</taxon>
        <taxon>Peptidiphaga</taxon>
    </lineage>
</organism>
<dbReference type="AlphaFoldDB" id="A0A179B590"/>
<dbReference type="GO" id="GO:0006777">
    <property type="term" value="P:Mo-molybdopterin cofactor biosynthetic process"/>
    <property type="evidence" value="ECO:0007669"/>
    <property type="project" value="UniProtKB-KW"/>
</dbReference>
<feature type="domain" description="MoaB/Mog" evidence="3">
    <location>
        <begin position="13"/>
        <end position="160"/>
    </location>
</feature>
<accession>A0A179B590</accession>
<dbReference type="OrthoDB" id="9794429at2"/>
<dbReference type="PANTHER" id="PTHR43764">
    <property type="entry name" value="MOLYBDENUM COFACTOR BIOSYNTHESIS"/>
    <property type="match status" value="1"/>
</dbReference>
<dbReference type="Gene3D" id="3.40.980.10">
    <property type="entry name" value="MoaB/Mog-like domain"/>
    <property type="match status" value="1"/>
</dbReference>
<dbReference type="RefSeq" id="WP_064231330.1">
    <property type="nucleotide sequence ID" value="NZ_LVZK01000001.1"/>
</dbReference>
<dbReference type="Proteomes" id="UP000078368">
    <property type="component" value="Unassembled WGS sequence"/>
</dbReference>
<evidence type="ECO:0000256" key="1">
    <source>
        <dbReference type="ARBA" id="ARBA00005046"/>
    </source>
</evidence>
<dbReference type="PANTHER" id="PTHR43764:SF1">
    <property type="entry name" value="MOLYBDOPTERIN MOLYBDOTRANSFERASE"/>
    <property type="match status" value="1"/>
</dbReference>
<comment type="caution">
    <text evidence="4">The sequence shown here is derived from an EMBL/GenBank/DDBJ whole genome shotgun (WGS) entry which is preliminary data.</text>
</comment>
<dbReference type="STRING" id="1823756.A4H34_05590"/>